<reference evidence="1" key="1">
    <citation type="journal article" date="2018" name="Genome Biol.">
        <title>SKESA: strategic k-mer extension for scrupulous assemblies.</title>
        <authorList>
            <person name="Souvorov A."/>
            <person name="Agarwala R."/>
            <person name="Lipman D.J."/>
        </authorList>
    </citation>
    <scope>NUCLEOTIDE SEQUENCE</scope>
    <source>
        <strain evidence="1">13-3002</strain>
    </source>
</reference>
<accession>A0A739C1U4</accession>
<comment type="caution">
    <text evidence="1">The sequence shown here is derived from an EMBL/GenBank/DDBJ whole genome shotgun (WGS) entry which is preliminary data.</text>
</comment>
<name>A0A739C1U4_SALER</name>
<dbReference type="AlphaFoldDB" id="A0A739C1U4"/>
<evidence type="ECO:0000313" key="1">
    <source>
        <dbReference type="EMBL" id="HAE9261354.1"/>
    </source>
</evidence>
<proteinExistence type="predicted"/>
<reference evidence="1" key="2">
    <citation type="submission" date="2018-07" db="EMBL/GenBank/DDBJ databases">
        <authorList>
            <consortium name="NCBI Pathogen Detection Project"/>
        </authorList>
    </citation>
    <scope>NUCLEOTIDE SEQUENCE</scope>
    <source>
        <strain evidence="1">13-3002</strain>
    </source>
</reference>
<protein>
    <submittedName>
        <fullName evidence="1">Uncharacterized protein</fullName>
    </submittedName>
</protein>
<sequence>MKSVHCGASGLAQRVIKLIKKQPLTNSELARLLNIDEVQFYKESKSFLRKAKSYEIVAGDIFINASGNKDRAYSLIRYEPKKATPKRIVNFNSRGDSMSRVKGNKAAVERRKLIIAGKYNGEEERKLCEKYGF</sequence>
<dbReference type="EMBL" id="DAATNN010000004">
    <property type="protein sequence ID" value="HAE9261354.1"/>
    <property type="molecule type" value="Genomic_DNA"/>
</dbReference>
<gene>
    <name evidence="1" type="ORF">G4Y52_001006</name>
</gene>
<organism evidence="1">
    <name type="scientific">Salmonella enterica subsp. arizonae serovar 48:z4,z24:-</name>
    <dbReference type="NCBI Taxonomy" id="1967584"/>
    <lineage>
        <taxon>Bacteria</taxon>
        <taxon>Pseudomonadati</taxon>
        <taxon>Pseudomonadota</taxon>
        <taxon>Gammaproteobacteria</taxon>
        <taxon>Enterobacterales</taxon>
        <taxon>Enterobacteriaceae</taxon>
        <taxon>Salmonella</taxon>
    </lineage>
</organism>